<proteinExistence type="inferred from homology"/>
<comment type="caution">
    <text evidence="3">The sequence shown here is derived from an EMBL/GenBank/DDBJ whole genome shotgun (WGS) entry which is preliminary data.</text>
</comment>
<dbReference type="AlphaFoldDB" id="A0A8S1N9T3"/>
<dbReference type="SUPFAM" id="SSF143113">
    <property type="entry name" value="NAP-like"/>
    <property type="match status" value="1"/>
</dbReference>
<sequence>MAQNPAIIEVAENPEEIKKKIKALPLKEKLKAVALNYYLQQKKKLDIELEKEMKKLQIQFDEKAAKIYKASNEIIEGTRLLTEEELKDVDFYLEGEEATQKNQALTAEPINGYWFKALKNSDIIAQEIKDRDDPILKSLTKIEYEPQEKSDNFSLNFYFAPNDYFKNSVLKKKFILKDGENPVKSEGTIIEWNDGKNVTRKLIKKKQLEKKSGIVKTISQEVDAESFFIFFKPINLEDKEQIEKWVQENKLDKYAERMDIDYDIARMIIDEIIPYSLEYYLGVKINDAFDDIEEVDAESSKGSDEEEENK</sequence>
<dbReference type="Gene3D" id="3.30.1120.90">
    <property type="entry name" value="Nucleosome assembly protein"/>
    <property type="match status" value="1"/>
</dbReference>
<reference evidence="3" key="1">
    <citation type="submission" date="2021-01" db="EMBL/GenBank/DDBJ databases">
        <authorList>
            <consortium name="Genoscope - CEA"/>
            <person name="William W."/>
        </authorList>
    </citation>
    <scope>NUCLEOTIDE SEQUENCE</scope>
</reference>
<dbReference type="InterPro" id="IPR002164">
    <property type="entry name" value="NAP_family"/>
</dbReference>
<keyword evidence="5" id="KW-1185">Reference proteome</keyword>
<comment type="similarity">
    <text evidence="1 2">Belongs to the nucleosome assembly protein (NAP) family.</text>
</comment>
<dbReference type="EMBL" id="CAJJDM010000083">
    <property type="protein sequence ID" value="CAD8088039.1"/>
    <property type="molecule type" value="Genomic_DNA"/>
</dbReference>
<evidence type="ECO:0000256" key="1">
    <source>
        <dbReference type="ARBA" id="ARBA00009947"/>
    </source>
</evidence>
<evidence type="ECO:0000313" key="4">
    <source>
        <dbReference type="EMBL" id="CAD8099964.1"/>
    </source>
</evidence>
<evidence type="ECO:0000313" key="5">
    <source>
        <dbReference type="Proteomes" id="UP000688137"/>
    </source>
</evidence>
<accession>A0A8S1N9T3</accession>
<gene>
    <name evidence="3" type="ORF">PPRIM_AZ9-3.1.T0800055</name>
    <name evidence="4" type="ORF">PPRIM_AZ9-3.1.T1110059</name>
</gene>
<evidence type="ECO:0000313" key="3">
    <source>
        <dbReference type="EMBL" id="CAD8088039.1"/>
    </source>
</evidence>
<organism evidence="3 5">
    <name type="scientific">Paramecium primaurelia</name>
    <dbReference type="NCBI Taxonomy" id="5886"/>
    <lineage>
        <taxon>Eukaryota</taxon>
        <taxon>Sar</taxon>
        <taxon>Alveolata</taxon>
        <taxon>Ciliophora</taxon>
        <taxon>Intramacronucleata</taxon>
        <taxon>Oligohymenophorea</taxon>
        <taxon>Peniculida</taxon>
        <taxon>Parameciidae</taxon>
        <taxon>Paramecium</taxon>
    </lineage>
</organism>
<dbReference type="OMA" id="AAECKQN"/>
<evidence type="ECO:0000256" key="2">
    <source>
        <dbReference type="RuleBase" id="RU003876"/>
    </source>
</evidence>
<evidence type="ECO:0008006" key="6">
    <source>
        <dbReference type="Google" id="ProtNLM"/>
    </source>
</evidence>
<dbReference type="GO" id="GO:0005634">
    <property type="term" value="C:nucleus"/>
    <property type="evidence" value="ECO:0007669"/>
    <property type="project" value="InterPro"/>
</dbReference>
<name>A0A8S1N9T3_PARPR</name>
<dbReference type="PANTHER" id="PTHR11875">
    <property type="entry name" value="TESTIS-SPECIFIC Y-ENCODED PROTEIN"/>
    <property type="match status" value="1"/>
</dbReference>
<dbReference type="Proteomes" id="UP000688137">
    <property type="component" value="Unassembled WGS sequence"/>
</dbReference>
<protein>
    <recommendedName>
        <fullName evidence="6">Nucleosome assembly protein</fullName>
    </recommendedName>
</protein>
<dbReference type="GO" id="GO:0006334">
    <property type="term" value="P:nucleosome assembly"/>
    <property type="evidence" value="ECO:0007669"/>
    <property type="project" value="InterPro"/>
</dbReference>
<dbReference type="Pfam" id="PF00956">
    <property type="entry name" value="NAP"/>
    <property type="match status" value="1"/>
</dbReference>
<dbReference type="EMBL" id="CAJJDM010000114">
    <property type="protein sequence ID" value="CAD8099964.1"/>
    <property type="molecule type" value="Genomic_DNA"/>
</dbReference>
<dbReference type="InterPro" id="IPR037231">
    <property type="entry name" value="NAP-like_sf"/>
</dbReference>